<feature type="domain" description="AB hydrolase-1" evidence="6">
    <location>
        <begin position="92"/>
        <end position="258"/>
    </location>
</feature>
<dbReference type="SUPFAM" id="SSF53474">
    <property type="entry name" value="alpha/beta-Hydrolases"/>
    <property type="match status" value="1"/>
</dbReference>
<keyword evidence="2 5" id="KW-0732">Signal</keyword>
<evidence type="ECO:0000256" key="3">
    <source>
        <dbReference type="ARBA" id="ARBA00022801"/>
    </source>
</evidence>
<comment type="caution">
    <text evidence="8">The sequence shown here is derived from an EMBL/GenBank/DDBJ whole genome shotgun (WGS) entry which is preliminary data.</text>
</comment>
<evidence type="ECO:0000256" key="5">
    <source>
        <dbReference type="SAM" id="SignalP"/>
    </source>
</evidence>
<dbReference type="Pfam" id="PF00561">
    <property type="entry name" value="Abhydrolase_1"/>
    <property type="match status" value="1"/>
</dbReference>
<dbReference type="PANTHER" id="PTHR43248:SF29">
    <property type="entry name" value="TRIPEPTIDYL AMINOPEPTIDASE"/>
    <property type="match status" value="1"/>
</dbReference>
<evidence type="ECO:0000256" key="2">
    <source>
        <dbReference type="ARBA" id="ARBA00022729"/>
    </source>
</evidence>
<dbReference type="GO" id="GO:0016787">
    <property type="term" value="F:hydrolase activity"/>
    <property type="evidence" value="ECO:0007669"/>
    <property type="project" value="UniProtKB-KW"/>
</dbReference>
<accession>A0A931G4C0</accession>
<keyword evidence="9" id="KW-1185">Reference proteome</keyword>
<feature type="region of interest" description="Disordered" evidence="4">
    <location>
        <begin position="492"/>
        <end position="522"/>
    </location>
</feature>
<dbReference type="Gene3D" id="3.40.50.1820">
    <property type="entry name" value="alpha/beta hydrolase"/>
    <property type="match status" value="1"/>
</dbReference>
<feature type="signal peptide" evidence="5">
    <location>
        <begin position="1"/>
        <end position="25"/>
    </location>
</feature>
<dbReference type="EMBL" id="JADQTO010000014">
    <property type="protein sequence ID" value="MBG0565139.1"/>
    <property type="molecule type" value="Genomic_DNA"/>
</dbReference>
<dbReference type="Proteomes" id="UP000598146">
    <property type="component" value="Unassembled WGS sequence"/>
</dbReference>
<evidence type="ECO:0000259" key="6">
    <source>
        <dbReference type="Pfam" id="PF00561"/>
    </source>
</evidence>
<gene>
    <name evidence="8" type="ORF">I4J89_27170</name>
</gene>
<evidence type="ECO:0000259" key="7">
    <source>
        <dbReference type="Pfam" id="PF08386"/>
    </source>
</evidence>
<feature type="compositionally biased region" description="Low complexity" evidence="4">
    <location>
        <begin position="500"/>
        <end position="515"/>
    </location>
</feature>
<keyword evidence="3 8" id="KW-0378">Hydrolase</keyword>
<protein>
    <submittedName>
        <fullName evidence="8">Alpha/beta fold hydrolase</fullName>
    </submittedName>
</protein>
<proteinExistence type="inferred from homology"/>
<evidence type="ECO:0000313" key="8">
    <source>
        <dbReference type="EMBL" id="MBG0565139.1"/>
    </source>
</evidence>
<comment type="similarity">
    <text evidence="1">Belongs to the peptidase S33 family.</text>
</comment>
<dbReference type="InterPro" id="IPR051601">
    <property type="entry name" value="Serine_prot/Carboxylest_S33"/>
</dbReference>
<feature type="chain" id="PRO_5037357276" evidence="5">
    <location>
        <begin position="26"/>
        <end position="535"/>
    </location>
</feature>
<feature type="domain" description="Peptidase S33 tripeptidyl aminopeptidase-like C-terminal" evidence="7">
    <location>
        <begin position="392"/>
        <end position="489"/>
    </location>
</feature>
<dbReference type="AlphaFoldDB" id="A0A931G4C0"/>
<organism evidence="8 9">
    <name type="scientific">Actinoplanes aureus</name>
    <dbReference type="NCBI Taxonomy" id="2792083"/>
    <lineage>
        <taxon>Bacteria</taxon>
        <taxon>Bacillati</taxon>
        <taxon>Actinomycetota</taxon>
        <taxon>Actinomycetes</taxon>
        <taxon>Micromonosporales</taxon>
        <taxon>Micromonosporaceae</taxon>
        <taxon>Actinoplanes</taxon>
    </lineage>
</organism>
<evidence type="ECO:0000256" key="4">
    <source>
        <dbReference type="SAM" id="MobiDB-lite"/>
    </source>
</evidence>
<dbReference type="RefSeq" id="WP_196416928.1">
    <property type="nucleotide sequence ID" value="NZ_JADQTO010000014.1"/>
</dbReference>
<reference evidence="8" key="1">
    <citation type="submission" date="2020-11" db="EMBL/GenBank/DDBJ databases">
        <title>Isolation and identification of active actinomycetes.</title>
        <authorList>
            <person name="Sun X."/>
        </authorList>
    </citation>
    <scope>NUCLEOTIDE SEQUENCE</scope>
    <source>
        <strain evidence="8">NEAU-A11</strain>
    </source>
</reference>
<name>A0A931G4C0_9ACTN</name>
<sequence length="535" mass="58035">MRRFWATATAVALCAVGVAVTAAQAGPQGGGRKHGPAAIAWGPCTDATLKARSAECGFVSVPMDYRKPSGTKIQLAVSRIKHTVPAADYQGVILVNPGGPGGPGLSMATLGSHVPKDAGAAYDWIGFDPRGVGTSKPKLTCDSDYQGYNRPAYVPSSASIEKAWHARTRGYAAACARAGKDLLNHLRTEDSVRDVDSIRQALGVEKVSFYGFSYGTYLAQVFATRYPTRVHRMVLDGVVDPTRVWYRSNLDQDVAFDRSIKVYFAWLAKHDSVYHLGKTARAVEKLYYKQLDLLAAKPAGGLIGPAEWTDIFLQPGYYIFGWEATAQAFAAWVGKQDAQPLKKLYDEQHPQTAGSDNGYAIYLGVQCTDAPWPRSWGTWTRDNWRVHRKAPFETWGNAWYNAPCRHWAGRAGKPVVVSGAKVPPVLLISETLDAATPYSGSLEVRRRFPRSALIEGVGGTTHAGSLFGNTCVDDAIADYLGSGKLPKRVKANRSDKQCEPIAQPTPAATTVPAPAGKRAGTPNDRLRLQRLITGR</sequence>
<evidence type="ECO:0000313" key="9">
    <source>
        <dbReference type="Proteomes" id="UP000598146"/>
    </source>
</evidence>
<dbReference type="InterPro" id="IPR029058">
    <property type="entry name" value="AB_hydrolase_fold"/>
</dbReference>
<dbReference type="PANTHER" id="PTHR43248">
    <property type="entry name" value="2-SUCCINYL-6-HYDROXY-2,4-CYCLOHEXADIENE-1-CARBOXYLATE SYNTHASE"/>
    <property type="match status" value="1"/>
</dbReference>
<dbReference type="InterPro" id="IPR000073">
    <property type="entry name" value="AB_hydrolase_1"/>
</dbReference>
<dbReference type="Pfam" id="PF08386">
    <property type="entry name" value="Abhydrolase_4"/>
    <property type="match status" value="1"/>
</dbReference>
<evidence type="ECO:0000256" key="1">
    <source>
        <dbReference type="ARBA" id="ARBA00010088"/>
    </source>
</evidence>
<dbReference type="InterPro" id="IPR013595">
    <property type="entry name" value="Pept_S33_TAP-like_C"/>
</dbReference>